<dbReference type="InterPro" id="IPR001584">
    <property type="entry name" value="Integrase_cat-core"/>
</dbReference>
<evidence type="ECO:0000256" key="6">
    <source>
        <dbReference type="ARBA" id="ARBA00022801"/>
    </source>
</evidence>
<dbReference type="InterPro" id="IPR039537">
    <property type="entry name" value="Retrotran_Ty1/copia-like"/>
</dbReference>
<evidence type="ECO:0000256" key="3">
    <source>
        <dbReference type="ARBA" id="ARBA00022722"/>
    </source>
</evidence>
<evidence type="ECO:0000256" key="9">
    <source>
        <dbReference type="ARBA" id="ARBA00022908"/>
    </source>
</evidence>
<gene>
    <name evidence="17" type="ORF">O181_076483</name>
</gene>
<evidence type="ECO:0000256" key="7">
    <source>
        <dbReference type="ARBA" id="ARBA00022842"/>
    </source>
</evidence>
<keyword evidence="18" id="KW-1185">Reference proteome</keyword>
<dbReference type="GO" id="GO:0003887">
    <property type="term" value="F:DNA-directed DNA polymerase activity"/>
    <property type="evidence" value="ECO:0007669"/>
    <property type="project" value="UniProtKB-KW"/>
</dbReference>
<evidence type="ECO:0000256" key="13">
    <source>
        <dbReference type="ARBA" id="ARBA00023268"/>
    </source>
</evidence>
<keyword evidence="13" id="KW-0511">Multifunctional enzyme</keyword>
<dbReference type="InterPro" id="IPR012337">
    <property type="entry name" value="RNaseH-like_sf"/>
</dbReference>
<dbReference type="PANTHER" id="PTHR42648:SF11">
    <property type="entry name" value="TRANSPOSON TY4-P GAG-POL POLYPROTEIN"/>
    <property type="match status" value="1"/>
</dbReference>
<keyword evidence="6" id="KW-0378">Hydrolase</keyword>
<dbReference type="InterPro" id="IPR036397">
    <property type="entry name" value="RNaseH_sf"/>
</dbReference>
<comment type="catalytic activity">
    <reaction evidence="14">
        <text>DNA(n) + a 2'-deoxyribonucleoside 5'-triphosphate = DNA(n+1) + diphosphate</text>
        <dbReference type="Rhea" id="RHEA:22508"/>
        <dbReference type="Rhea" id="RHEA-COMP:17339"/>
        <dbReference type="Rhea" id="RHEA-COMP:17340"/>
        <dbReference type="ChEBI" id="CHEBI:33019"/>
        <dbReference type="ChEBI" id="CHEBI:61560"/>
        <dbReference type="ChEBI" id="CHEBI:173112"/>
        <dbReference type="EC" id="2.7.7.49"/>
    </reaction>
</comment>
<dbReference type="GO" id="GO:0015074">
    <property type="term" value="P:DNA integration"/>
    <property type="evidence" value="ECO:0007669"/>
    <property type="project" value="UniProtKB-KW"/>
</dbReference>
<protein>
    <recommendedName>
        <fullName evidence="16">Integrase catalytic domain-containing protein</fullName>
    </recommendedName>
</protein>
<keyword evidence="5" id="KW-0255">Endonuclease</keyword>
<keyword evidence="2" id="KW-0548">Nucleotidyltransferase</keyword>
<dbReference type="AlphaFoldDB" id="A0A9Q3ICU1"/>
<dbReference type="Proteomes" id="UP000765509">
    <property type="component" value="Unassembled WGS sequence"/>
</dbReference>
<keyword evidence="11" id="KW-0808">Transferase</keyword>
<dbReference type="Gene3D" id="3.30.420.10">
    <property type="entry name" value="Ribonuclease H-like superfamily/Ribonuclease H"/>
    <property type="match status" value="1"/>
</dbReference>
<dbReference type="GO" id="GO:0016787">
    <property type="term" value="F:hydrolase activity"/>
    <property type="evidence" value="ECO:0007669"/>
    <property type="project" value="UniProtKB-KW"/>
</dbReference>
<dbReference type="GO" id="GO:0005634">
    <property type="term" value="C:nucleus"/>
    <property type="evidence" value="ECO:0007669"/>
    <property type="project" value="UniProtKB-ARBA"/>
</dbReference>
<reference evidence="17" key="1">
    <citation type="submission" date="2021-03" db="EMBL/GenBank/DDBJ databases">
        <title>Draft genome sequence of rust myrtle Austropuccinia psidii MF-1, a brazilian biotype.</title>
        <authorList>
            <person name="Quecine M.C."/>
            <person name="Pachon D.M.R."/>
            <person name="Bonatelli M.L."/>
            <person name="Correr F.H."/>
            <person name="Franceschini L.M."/>
            <person name="Leite T.F."/>
            <person name="Margarido G.R.A."/>
            <person name="Almeida C.A."/>
            <person name="Ferrarezi J.A."/>
            <person name="Labate C.A."/>
        </authorList>
    </citation>
    <scope>NUCLEOTIDE SEQUENCE</scope>
    <source>
        <strain evidence="17">MF-1</strain>
    </source>
</reference>
<evidence type="ECO:0000256" key="4">
    <source>
        <dbReference type="ARBA" id="ARBA00022723"/>
    </source>
</evidence>
<dbReference type="GO" id="GO:0006310">
    <property type="term" value="P:DNA recombination"/>
    <property type="evidence" value="ECO:0007669"/>
    <property type="project" value="UniProtKB-KW"/>
</dbReference>
<dbReference type="OrthoDB" id="3243429at2759"/>
<name>A0A9Q3ICU1_9BASI</name>
<dbReference type="GO" id="GO:0003964">
    <property type="term" value="F:RNA-directed DNA polymerase activity"/>
    <property type="evidence" value="ECO:0007669"/>
    <property type="project" value="UniProtKB-KW"/>
</dbReference>
<evidence type="ECO:0000256" key="12">
    <source>
        <dbReference type="ARBA" id="ARBA00023172"/>
    </source>
</evidence>
<dbReference type="PROSITE" id="PS50994">
    <property type="entry name" value="INTEGRASE"/>
    <property type="match status" value="1"/>
</dbReference>
<evidence type="ECO:0000259" key="16">
    <source>
        <dbReference type="PROSITE" id="PS50994"/>
    </source>
</evidence>
<proteinExistence type="predicted"/>
<evidence type="ECO:0000256" key="14">
    <source>
        <dbReference type="ARBA" id="ARBA00048173"/>
    </source>
</evidence>
<keyword evidence="1" id="KW-0815">Transposition</keyword>
<feature type="domain" description="Integrase catalytic" evidence="16">
    <location>
        <begin position="550"/>
        <end position="749"/>
    </location>
</feature>
<dbReference type="Pfam" id="PF07727">
    <property type="entry name" value="RVT_2"/>
    <property type="match status" value="1"/>
</dbReference>
<keyword evidence="4" id="KW-0479">Metal-binding</keyword>
<dbReference type="Pfam" id="PF25597">
    <property type="entry name" value="SH3_retrovirus"/>
    <property type="match status" value="1"/>
</dbReference>
<evidence type="ECO:0000313" key="18">
    <source>
        <dbReference type="Proteomes" id="UP000765509"/>
    </source>
</evidence>
<dbReference type="InterPro" id="IPR057670">
    <property type="entry name" value="SH3_retrovirus"/>
</dbReference>
<dbReference type="GO" id="GO:0046872">
    <property type="term" value="F:metal ion binding"/>
    <property type="evidence" value="ECO:0007669"/>
    <property type="project" value="UniProtKB-KW"/>
</dbReference>
<comment type="caution">
    <text evidence="17">The sequence shown here is derived from an EMBL/GenBank/DDBJ whole genome shotgun (WGS) entry which is preliminary data.</text>
</comment>
<sequence length="1145" mass="128688">MPPRKVADNDSSEKESHANELSRVLEAVSALTSKVQSLQLDIDSQRRIGQVPDDNLIQRKFWKDPLTLHFSINPKKIYLSFDGKNFPMWKDTVLNTISYVYKVHNPIIPNFFKTITNNDESSFLLILHQTIDDSTRQLLSDYSTTSSLFAALQRHHNTSSWLHSLQDTYSKFMSWKMSFSEFFGLLVQANIQIPENLNCNTFDILLHQRLNHQDTTPAFEAVSEAIQAAETAATVVVNPAVIDLEASVSAMRYFPPGNSASQPVTHRQPIYQAPGPLSNPIGHVPPAIPQHAIKKAATFRGKGQSQSLIDRFGDTCLYCKQGRHWYADCDQFWADVASGKLKAPLGMQRPQDKTNKGKARQVYNVHVDGIDDGSLLDSAADVHVSGINPDFTLKQKLINPPILNLASTGKSTYLTGIGSLTIPTAEGTLTVDNVYFCEDIRFTILSLGRLVEAGYRPVFTSTSLKLVLPTEVEFHTVFHKHCWYIPRLSLNMAAISKIPLQSAVSLHERLGHASTRVVKSFLDRFVPEASSLYWKDFFCDQCARSKSTRQSSTPATQVKSDEALDLLVSDVAGPFERDPAGNRFLLTLRDHASTFTFTAPLKSRAEVPEKILFWVKFLSNHLNKSPIVLRSDNAGEYSKKLKEQLNQLGTEWSPTEPYRPDQNGEAERVNRMLGDMARIMLNASPLPSSFWSYAYSCATHIHNWLPNRRTAPLSLMEVLFNIRPNPDQMYPFGAEAIVHVPAEKRSKLDQRGIPCRLLTFPHSGNGWIFYDPAAKRVFQASSAVFPEYQALPRPLNSKKGELQYIMNNLRLGEVPTSEIAEEQASTVQNLPMISDIAIPKTLKHPLSSPFASNWHDAAMAELDNFAKRDIWEPVDPFKGMKVLGGKWVFNIKRKADGAIERFNARYVARGFSQQPGIDCFDVYAPTASLNSLRLLLAMKVKYKYTMAGFDVSAAYLYSPIHEDVYVQAPVELQPELHGKVMKLKKALYGTKQAARCWWTFSRMMMTNLGFECSEVEASLYIYRKHGTIIVVWIHVDNGIVIGNSTAAVNNFKQALMHKVDVQWQENVNKIVGLHINDGGEKLEIHQKVLINQYLSEYSWPIVPQYTTMTTTPLVTNNSEGLNTPNYQSAIGTLMYISGGSRPDIT</sequence>
<evidence type="ECO:0000256" key="10">
    <source>
        <dbReference type="ARBA" id="ARBA00022918"/>
    </source>
</evidence>
<evidence type="ECO:0000256" key="8">
    <source>
        <dbReference type="ARBA" id="ARBA00022884"/>
    </source>
</evidence>
<evidence type="ECO:0000256" key="2">
    <source>
        <dbReference type="ARBA" id="ARBA00022695"/>
    </source>
</evidence>
<dbReference type="EMBL" id="AVOT02041436">
    <property type="protein sequence ID" value="MBW0536768.1"/>
    <property type="molecule type" value="Genomic_DNA"/>
</dbReference>
<dbReference type="GO" id="GO:0032196">
    <property type="term" value="P:transposition"/>
    <property type="evidence" value="ECO:0007669"/>
    <property type="project" value="UniProtKB-KW"/>
</dbReference>
<dbReference type="PANTHER" id="PTHR42648">
    <property type="entry name" value="TRANSPOSASE, PUTATIVE-RELATED"/>
    <property type="match status" value="1"/>
</dbReference>
<evidence type="ECO:0000256" key="11">
    <source>
        <dbReference type="ARBA" id="ARBA00022932"/>
    </source>
</evidence>
<keyword evidence="8" id="KW-0694">RNA-binding</keyword>
<keyword evidence="3" id="KW-0540">Nuclease</keyword>
<dbReference type="GO" id="GO:0003723">
    <property type="term" value="F:RNA binding"/>
    <property type="evidence" value="ECO:0007669"/>
    <property type="project" value="UniProtKB-KW"/>
</dbReference>
<keyword evidence="7" id="KW-0460">Magnesium</keyword>
<keyword evidence="12" id="KW-0233">DNA recombination</keyword>
<dbReference type="SUPFAM" id="SSF53098">
    <property type="entry name" value="Ribonuclease H-like"/>
    <property type="match status" value="1"/>
</dbReference>
<dbReference type="InterPro" id="IPR013103">
    <property type="entry name" value="RVT_2"/>
</dbReference>
<keyword evidence="10" id="KW-0695">RNA-directed DNA polymerase</keyword>
<evidence type="ECO:0000313" key="17">
    <source>
        <dbReference type="EMBL" id="MBW0536768.1"/>
    </source>
</evidence>
<dbReference type="GO" id="GO:0004519">
    <property type="term" value="F:endonuclease activity"/>
    <property type="evidence" value="ECO:0007669"/>
    <property type="project" value="UniProtKB-KW"/>
</dbReference>
<evidence type="ECO:0000256" key="1">
    <source>
        <dbReference type="ARBA" id="ARBA00022578"/>
    </source>
</evidence>
<evidence type="ECO:0000256" key="15">
    <source>
        <dbReference type="ARBA" id="ARBA00049244"/>
    </source>
</evidence>
<keyword evidence="11" id="KW-0239">DNA-directed DNA polymerase</keyword>
<organism evidence="17 18">
    <name type="scientific">Austropuccinia psidii MF-1</name>
    <dbReference type="NCBI Taxonomy" id="1389203"/>
    <lineage>
        <taxon>Eukaryota</taxon>
        <taxon>Fungi</taxon>
        <taxon>Dikarya</taxon>
        <taxon>Basidiomycota</taxon>
        <taxon>Pucciniomycotina</taxon>
        <taxon>Pucciniomycetes</taxon>
        <taxon>Pucciniales</taxon>
        <taxon>Sphaerophragmiaceae</taxon>
        <taxon>Austropuccinia</taxon>
    </lineage>
</organism>
<comment type="catalytic activity">
    <reaction evidence="15">
        <text>DNA(n) + a 2'-deoxyribonucleoside 5'-triphosphate = DNA(n+1) + diphosphate</text>
        <dbReference type="Rhea" id="RHEA:22508"/>
        <dbReference type="Rhea" id="RHEA-COMP:17339"/>
        <dbReference type="Rhea" id="RHEA-COMP:17340"/>
        <dbReference type="ChEBI" id="CHEBI:33019"/>
        <dbReference type="ChEBI" id="CHEBI:61560"/>
        <dbReference type="ChEBI" id="CHEBI:173112"/>
        <dbReference type="EC" id="2.7.7.7"/>
    </reaction>
</comment>
<keyword evidence="9" id="KW-0229">DNA integration</keyword>
<accession>A0A9Q3ICU1</accession>
<evidence type="ECO:0000256" key="5">
    <source>
        <dbReference type="ARBA" id="ARBA00022759"/>
    </source>
</evidence>